<accession>A0A2N5GLG3</accession>
<evidence type="ECO:0000256" key="1">
    <source>
        <dbReference type="ARBA" id="ARBA00007532"/>
    </source>
</evidence>
<dbReference type="Pfam" id="PF02852">
    <property type="entry name" value="Pyr_redox_dim"/>
    <property type="match status" value="1"/>
</dbReference>
<evidence type="ECO:0000256" key="11">
    <source>
        <dbReference type="PIRSR" id="PIRSR000350-2"/>
    </source>
</evidence>
<keyword evidence="8" id="KW-1015">Disulfide bond</keyword>
<feature type="disulfide bond" description="Redox-active" evidence="13">
    <location>
        <begin position="47"/>
        <end position="52"/>
    </location>
</feature>
<dbReference type="Gene3D" id="3.50.50.60">
    <property type="entry name" value="FAD/NAD(P)-binding domain"/>
    <property type="match status" value="2"/>
</dbReference>
<dbReference type="GO" id="GO:0050660">
    <property type="term" value="F:flavin adenine dinucleotide binding"/>
    <property type="evidence" value="ECO:0007669"/>
    <property type="project" value="InterPro"/>
</dbReference>
<reference evidence="18 20" key="2">
    <citation type="submission" date="2017-12" db="EMBL/GenBank/DDBJ databases">
        <title>Comparative Functional Genomics of Dry Heat Resistant strains isolated from the Viking Spacecraft.</title>
        <authorList>
            <person name="Seuylemezian A."/>
            <person name="Cooper K."/>
            <person name="Vaishampayan P."/>
        </authorList>
    </citation>
    <scope>NUCLEOTIDE SEQUENCE [LARGE SCALE GENOMIC DNA]</scope>
    <source>
        <strain evidence="18 20">ATCC 29669</strain>
    </source>
</reference>
<feature type="binding site" evidence="12">
    <location>
        <begin position="147"/>
        <end position="149"/>
    </location>
    <ligand>
        <name>FAD</name>
        <dbReference type="ChEBI" id="CHEBI:57692"/>
    </ligand>
</feature>
<dbReference type="InterPro" id="IPR016156">
    <property type="entry name" value="FAD/NAD-linked_Rdtase_dimer_sf"/>
</dbReference>
<evidence type="ECO:0000256" key="10">
    <source>
        <dbReference type="ARBA" id="ARBA00049187"/>
    </source>
</evidence>
<evidence type="ECO:0000256" key="9">
    <source>
        <dbReference type="ARBA" id="ARBA00023284"/>
    </source>
</evidence>
<dbReference type="PROSITE" id="PS00076">
    <property type="entry name" value="PYRIDINE_REDOX_1"/>
    <property type="match status" value="1"/>
</dbReference>
<feature type="domain" description="Pyridine nucleotide-disulphide oxidoreductase dimerisation" evidence="15">
    <location>
        <begin position="350"/>
        <end position="457"/>
    </location>
</feature>
<dbReference type="PANTHER" id="PTHR22912:SF151">
    <property type="entry name" value="DIHYDROLIPOYL DEHYDROGENASE, MITOCHONDRIAL"/>
    <property type="match status" value="1"/>
</dbReference>
<feature type="active site" description="Proton acceptor" evidence="11">
    <location>
        <position position="447"/>
    </location>
</feature>
<dbReference type="Proteomes" id="UP000234951">
    <property type="component" value="Unassembled WGS sequence"/>
</dbReference>
<reference evidence="17 19" key="1">
    <citation type="submission" date="2017-11" db="EMBL/GenBank/DDBJ databases">
        <title>Comparitive Functional Genomics of Dry Heat Resistant strains isolated from the Viking Spacecraft.</title>
        <authorList>
            <person name="Seuylemezian A."/>
            <person name="Cooper K."/>
            <person name="Vaishampayan P."/>
        </authorList>
    </citation>
    <scope>NUCLEOTIDE SEQUENCE [LARGE SCALE GENOMIC DNA]</scope>
    <source>
        <strain evidence="17 19">M4.6</strain>
    </source>
</reference>
<evidence type="ECO:0000256" key="7">
    <source>
        <dbReference type="ARBA" id="ARBA00023027"/>
    </source>
</evidence>
<comment type="miscellaneous">
    <text evidence="14">The active site is a redox-active disulfide bond.</text>
</comment>
<keyword evidence="6 14" id="KW-0560">Oxidoreductase</keyword>
<feature type="binding site" evidence="12">
    <location>
        <begin position="184"/>
        <end position="191"/>
    </location>
    <ligand>
        <name>NAD(+)</name>
        <dbReference type="ChEBI" id="CHEBI:57540"/>
    </ligand>
</feature>
<feature type="domain" description="FAD/NAD(P)-binding" evidence="16">
    <location>
        <begin position="11"/>
        <end position="330"/>
    </location>
</feature>
<evidence type="ECO:0000259" key="15">
    <source>
        <dbReference type="Pfam" id="PF02852"/>
    </source>
</evidence>
<evidence type="ECO:0000256" key="12">
    <source>
        <dbReference type="PIRSR" id="PIRSR000350-3"/>
    </source>
</evidence>
<dbReference type="InterPro" id="IPR012999">
    <property type="entry name" value="Pyr_OxRdtase_I_AS"/>
</dbReference>
<dbReference type="InterPro" id="IPR036188">
    <property type="entry name" value="FAD/NAD-bd_sf"/>
</dbReference>
<dbReference type="PRINTS" id="PR00411">
    <property type="entry name" value="PNDRDTASEI"/>
</dbReference>
<keyword evidence="12" id="KW-0547">Nucleotide-binding</keyword>
<dbReference type="SUPFAM" id="SSF51905">
    <property type="entry name" value="FAD/NAD(P)-binding domain"/>
    <property type="match status" value="1"/>
</dbReference>
<dbReference type="EMBL" id="PGVA01000026">
    <property type="protein sequence ID" value="PLR82483.1"/>
    <property type="molecule type" value="Genomic_DNA"/>
</dbReference>
<dbReference type="InterPro" id="IPR001100">
    <property type="entry name" value="Pyr_nuc-diS_OxRdtase"/>
</dbReference>
<dbReference type="SUPFAM" id="SSF55424">
    <property type="entry name" value="FAD/NAD-linked reductases, dimerisation (C-terminal) domain"/>
    <property type="match status" value="1"/>
</dbReference>
<feature type="binding site" evidence="12">
    <location>
        <position position="56"/>
    </location>
    <ligand>
        <name>FAD</name>
        <dbReference type="ChEBI" id="CHEBI:57692"/>
    </ligand>
</feature>
<dbReference type="GO" id="GO:0006103">
    <property type="term" value="P:2-oxoglutarate metabolic process"/>
    <property type="evidence" value="ECO:0007669"/>
    <property type="project" value="TreeGrafter"/>
</dbReference>
<dbReference type="GO" id="GO:0005737">
    <property type="term" value="C:cytoplasm"/>
    <property type="evidence" value="ECO:0007669"/>
    <property type="project" value="UniProtKB-ARBA"/>
</dbReference>
<evidence type="ECO:0000256" key="8">
    <source>
        <dbReference type="ARBA" id="ARBA00023157"/>
    </source>
</evidence>
<keyword evidence="7 12" id="KW-0520">NAD</keyword>
<dbReference type="OrthoDB" id="9800167at2"/>
<evidence type="ECO:0000313" key="18">
    <source>
        <dbReference type="EMBL" id="PLR95654.1"/>
    </source>
</evidence>
<dbReference type="NCBIfam" id="TIGR01350">
    <property type="entry name" value="lipoamide_DH"/>
    <property type="match status" value="1"/>
</dbReference>
<dbReference type="InterPro" id="IPR023753">
    <property type="entry name" value="FAD/NAD-binding_dom"/>
</dbReference>
<dbReference type="EMBL" id="PGVD01000037">
    <property type="protein sequence ID" value="PLR95654.1"/>
    <property type="molecule type" value="Genomic_DNA"/>
</dbReference>
<dbReference type="PRINTS" id="PR00368">
    <property type="entry name" value="FADPNR"/>
</dbReference>
<dbReference type="AlphaFoldDB" id="A0A2N5GLG3"/>
<keyword evidence="9 14" id="KW-0676">Redox-active center</keyword>
<evidence type="ECO:0000313" key="17">
    <source>
        <dbReference type="EMBL" id="PLR82483.1"/>
    </source>
</evidence>
<dbReference type="PANTHER" id="PTHR22912">
    <property type="entry name" value="DISULFIDE OXIDOREDUCTASE"/>
    <property type="match status" value="1"/>
</dbReference>
<evidence type="ECO:0000313" key="20">
    <source>
        <dbReference type="Proteomes" id="UP000235114"/>
    </source>
</evidence>
<dbReference type="Pfam" id="PF07992">
    <property type="entry name" value="Pyr_redox_2"/>
    <property type="match status" value="1"/>
</dbReference>
<feature type="binding site" evidence="12">
    <location>
        <position position="315"/>
    </location>
    <ligand>
        <name>FAD</name>
        <dbReference type="ChEBI" id="CHEBI:57692"/>
    </ligand>
</feature>
<gene>
    <name evidence="17" type="primary">lpdA</name>
    <name evidence="17" type="ORF">CU635_11790</name>
    <name evidence="18" type="ORF">CVD25_14125</name>
</gene>
<comment type="catalytic activity">
    <reaction evidence="10 14">
        <text>N(6)-[(R)-dihydrolipoyl]-L-lysyl-[protein] + NAD(+) = N(6)-[(R)-lipoyl]-L-lysyl-[protein] + NADH + H(+)</text>
        <dbReference type="Rhea" id="RHEA:15045"/>
        <dbReference type="Rhea" id="RHEA-COMP:10474"/>
        <dbReference type="Rhea" id="RHEA-COMP:10475"/>
        <dbReference type="ChEBI" id="CHEBI:15378"/>
        <dbReference type="ChEBI" id="CHEBI:57540"/>
        <dbReference type="ChEBI" id="CHEBI:57945"/>
        <dbReference type="ChEBI" id="CHEBI:83099"/>
        <dbReference type="ChEBI" id="CHEBI:83100"/>
        <dbReference type="EC" id="1.8.1.4"/>
    </reaction>
</comment>
<organism evidence="17 19">
    <name type="scientific">Bacillus canaveralius</name>
    <dbReference type="NCBI Taxonomy" id="1403243"/>
    <lineage>
        <taxon>Bacteria</taxon>
        <taxon>Bacillati</taxon>
        <taxon>Bacillota</taxon>
        <taxon>Bacilli</taxon>
        <taxon>Bacillales</taxon>
        <taxon>Bacillaceae</taxon>
        <taxon>Bacillus</taxon>
    </lineage>
</organism>
<dbReference type="Gene3D" id="3.30.390.30">
    <property type="match status" value="1"/>
</dbReference>
<dbReference type="InterPro" id="IPR050151">
    <property type="entry name" value="Class-I_Pyr_Nuc-Dis_Oxidored"/>
</dbReference>
<dbReference type="InterPro" id="IPR006258">
    <property type="entry name" value="Lipoamide_DH"/>
</dbReference>
<sequence>MVVGELVQECDVIVIGGGPGGYNAAIRAAQLGRSVVIIEKEKLGGVCLHSGCIPSKVLAAAAAQLHMIGNSALFGIRTGETEFDLAELTNHKNKVVNQLHAGVAALCKDNKIEIVHGSAYFLPGDRIAVENGDHYEVFQYRNAIIATGSTPVIPEVIPYDGERIFTGRSITSIQIVPEKLLVYGSDYIALETAVSFKQFGADVTIILEERKHDFSFDASINRELKRILKKNGIKVIKDVALQNVTVENAKVKIILQTEKETLDLQGSHLCISLASKPNLEELGLDRIGVEMEGDGYVNIDEQCRTSKSNVFAIGDVTAGPALAVKAIKQGKTAAETIAGQAAEIDLNLLPMIVHTIPPIAAAGLTEADAITEGYEIVTSQFPLAANGYAVIHDQRAGFVKVIFDKKNDILLGVHIFGFGAVELISAGTIAMEMAARDEDLIFPHYPHPSVNEALLEAVEAIKGNAIHLAPPQRKDKVKS</sequence>
<comment type="cofactor">
    <cofactor evidence="12 14">
        <name>FAD</name>
        <dbReference type="ChEBI" id="CHEBI:57692"/>
    </cofactor>
    <text evidence="12 14">Binds 1 FAD per subunit.</text>
</comment>
<comment type="caution">
    <text evidence="17">The sequence shown here is derived from an EMBL/GenBank/DDBJ whole genome shotgun (WGS) entry which is preliminary data.</text>
</comment>
<evidence type="ECO:0000256" key="5">
    <source>
        <dbReference type="ARBA" id="ARBA00022827"/>
    </source>
</evidence>
<dbReference type="PIRSF" id="PIRSF000350">
    <property type="entry name" value="Mercury_reductase_MerA"/>
    <property type="match status" value="1"/>
</dbReference>
<dbReference type="EC" id="1.8.1.4" evidence="2 14"/>
<dbReference type="GO" id="GO:0004148">
    <property type="term" value="F:dihydrolipoyl dehydrogenase (NADH) activity"/>
    <property type="evidence" value="ECO:0007669"/>
    <property type="project" value="UniProtKB-EC"/>
</dbReference>
<evidence type="ECO:0000256" key="4">
    <source>
        <dbReference type="ARBA" id="ARBA00022630"/>
    </source>
</evidence>
<evidence type="ECO:0000256" key="14">
    <source>
        <dbReference type="RuleBase" id="RU003692"/>
    </source>
</evidence>
<comment type="similarity">
    <text evidence="1 14">Belongs to the class-I pyridine nucleotide-disulfide oxidoreductase family.</text>
</comment>
<keyword evidence="4 14" id="KW-0285">Flavoprotein</keyword>
<evidence type="ECO:0000259" key="16">
    <source>
        <dbReference type="Pfam" id="PF07992"/>
    </source>
</evidence>
<dbReference type="RefSeq" id="WP_101577570.1">
    <property type="nucleotide sequence ID" value="NZ_PGVA01000026.1"/>
</dbReference>
<evidence type="ECO:0000256" key="13">
    <source>
        <dbReference type="PIRSR" id="PIRSR000350-4"/>
    </source>
</evidence>
<evidence type="ECO:0000313" key="19">
    <source>
        <dbReference type="Proteomes" id="UP000234951"/>
    </source>
</evidence>
<evidence type="ECO:0000256" key="2">
    <source>
        <dbReference type="ARBA" id="ARBA00012608"/>
    </source>
</evidence>
<dbReference type="FunFam" id="3.30.390.30:FF:000001">
    <property type="entry name" value="Dihydrolipoyl dehydrogenase"/>
    <property type="match status" value="1"/>
</dbReference>
<evidence type="ECO:0000256" key="3">
    <source>
        <dbReference type="ARBA" id="ARBA00016961"/>
    </source>
</evidence>
<keyword evidence="20" id="KW-1185">Reference proteome</keyword>
<evidence type="ECO:0000256" key="6">
    <source>
        <dbReference type="ARBA" id="ARBA00023002"/>
    </source>
</evidence>
<proteinExistence type="inferred from homology"/>
<dbReference type="Proteomes" id="UP000235114">
    <property type="component" value="Unassembled WGS sequence"/>
</dbReference>
<protein>
    <recommendedName>
        <fullName evidence="3 14">Dihydrolipoyl dehydrogenase</fullName>
        <ecNumber evidence="2 14">1.8.1.4</ecNumber>
    </recommendedName>
</protein>
<dbReference type="InterPro" id="IPR004099">
    <property type="entry name" value="Pyr_nucl-diS_OxRdtase_dimer"/>
</dbReference>
<name>A0A2N5GLG3_9BACI</name>
<keyword evidence="5 12" id="KW-0274">FAD</keyword>